<evidence type="ECO:0000313" key="2">
    <source>
        <dbReference type="EMBL" id="CAD5115504.1"/>
    </source>
</evidence>
<dbReference type="Proteomes" id="UP000549394">
    <property type="component" value="Unassembled WGS sequence"/>
</dbReference>
<proteinExistence type="predicted"/>
<protein>
    <submittedName>
        <fullName evidence="2">Uncharacterized protein</fullName>
    </submittedName>
</protein>
<keyword evidence="3" id="KW-1185">Reference proteome</keyword>
<accession>A0A7I8VIJ0</accession>
<sequence length="309" mass="35038">MTSTQFTSNSSNDDINNAEQIGYELIECASVSVQTDYPFPCISIEHQANSDCVPDSFFLRSCPTFNEYDTRPFSYSTNESDELIDEGYNYNTIGEKENEFSQESYRDSTSISHLPDNMLDANDEQLSANRYNNTTKPITKLGMESRQQISTTMFKFKANAKKTSNETSLSESQDKIESLKERSFQDELSTLGLENSIVEDIEKFDDGIVEHSYAIPKFKELPDFSKKIPLRDGLQQKMSESKRSIIPVIDSPFSTDRPRELPPTRESSSHTSSNDLTTTLQTDQIDSEPEDNSIKHGNSLINHNIDAEY</sequence>
<comment type="caution">
    <text evidence="2">The sequence shown here is derived from an EMBL/GenBank/DDBJ whole genome shotgun (WGS) entry which is preliminary data.</text>
</comment>
<evidence type="ECO:0000313" key="3">
    <source>
        <dbReference type="Proteomes" id="UP000549394"/>
    </source>
</evidence>
<evidence type="ECO:0000256" key="1">
    <source>
        <dbReference type="SAM" id="MobiDB-lite"/>
    </source>
</evidence>
<dbReference type="AlphaFoldDB" id="A0A7I8VIJ0"/>
<name>A0A7I8VIJ0_9ANNE</name>
<feature type="region of interest" description="Disordered" evidence="1">
    <location>
        <begin position="235"/>
        <end position="309"/>
    </location>
</feature>
<feature type="compositionally biased region" description="Low complexity" evidence="1">
    <location>
        <begin position="271"/>
        <end position="284"/>
    </location>
</feature>
<organism evidence="2 3">
    <name type="scientific">Dimorphilus gyrociliatus</name>
    <dbReference type="NCBI Taxonomy" id="2664684"/>
    <lineage>
        <taxon>Eukaryota</taxon>
        <taxon>Metazoa</taxon>
        <taxon>Spiralia</taxon>
        <taxon>Lophotrochozoa</taxon>
        <taxon>Annelida</taxon>
        <taxon>Polychaeta</taxon>
        <taxon>Polychaeta incertae sedis</taxon>
        <taxon>Dinophilidae</taxon>
        <taxon>Dimorphilus</taxon>
    </lineage>
</organism>
<dbReference type="EMBL" id="CAJFCJ010000006">
    <property type="protein sequence ID" value="CAD5115504.1"/>
    <property type="molecule type" value="Genomic_DNA"/>
</dbReference>
<gene>
    <name evidence="2" type="ORF">DGYR_LOCUS4237</name>
</gene>
<reference evidence="2 3" key="1">
    <citation type="submission" date="2020-08" db="EMBL/GenBank/DDBJ databases">
        <authorList>
            <person name="Hejnol A."/>
        </authorList>
    </citation>
    <scope>NUCLEOTIDE SEQUENCE [LARGE SCALE GENOMIC DNA]</scope>
</reference>